<evidence type="ECO:0000313" key="1">
    <source>
        <dbReference type="EMBL" id="OGC44631.1"/>
    </source>
</evidence>
<dbReference type="AlphaFoldDB" id="A0A1F4UI42"/>
<sequence>MLGSRKEETLPKLKLQGLFGRVRKTHDPAAGSANETLIRLVKRGDRGFRFRSEEEARCNADFNLLLNMGLAVWKDTTISGIPMGGVVCWSEGTKRTLTHR</sequence>
<evidence type="ECO:0000313" key="2">
    <source>
        <dbReference type="Proteomes" id="UP000176583"/>
    </source>
</evidence>
<protein>
    <submittedName>
        <fullName evidence="1">Uncharacterized protein</fullName>
    </submittedName>
</protein>
<accession>A0A1F4UI42</accession>
<comment type="caution">
    <text evidence="1">The sequence shown here is derived from an EMBL/GenBank/DDBJ whole genome shotgun (WGS) entry which is preliminary data.</text>
</comment>
<organism evidence="1 2">
    <name type="scientific">candidate division WWE3 bacterium RBG_19FT_COMBO_53_11</name>
    <dbReference type="NCBI Taxonomy" id="1802613"/>
    <lineage>
        <taxon>Bacteria</taxon>
        <taxon>Katanobacteria</taxon>
    </lineage>
</organism>
<reference evidence="1 2" key="1">
    <citation type="journal article" date="2016" name="Nat. Commun.">
        <title>Thousands of microbial genomes shed light on interconnected biogeochemical processes in an aquifer system.</title>
        <authorList>
            <person name="Anantharaman K."/>
            <person name="Brown C.T."/>
            <person name="Hug L.A."/>
            <person name="Sharon I."/>
            <person name="Castelle C.J."/>
            <person name="Probst A.J."/>
            <person name="Thomas B.C."/>
            <person name="Singh A."/>
            <person name="Wilkins M.J."/>
            <person name="Karaoz U."/>
            <person name="Brodie E.L."/>
            <person name="Williams K.H."/>
            <person name="Hubbard S.S."/>
            <person name="Banfield J.F."/>
        </authorList>
    </citation>
    <scope>NUCLEOTIDE SEQUENCE [LARGE SCALE GENOMIC DNA]</scope>
</reference>
<dbReference type="Proteomes" id="UP000176583">
    <property type="component" value="Unassembled WGS sequence"/>
</dbReference>
<dbReference type="EMBL" id="MEUW01000013">
    <property type="protein sequence ID" value="OGC44631.1"/>
    <property type="molecule type" value="Genomic_DNA"/>
</dbReference>
<gene>
    <name evidence="1" type="ORF">A2V54_00500</name>
</gene>
<name>A0A1F4UI42_UNCKA</name>
<proteinExistence type="predicted"/>